<organism evidence="1 2">
    <name type="scientific">Aldrovandia affinis</name>
    <dbReference type="NCBI Taxonomy" id="143900"/>
    <lineage>
        <taxon>Eukaryota</taxon>
        <taxon>Metazoa</taxon>
        <taxon>Chordata</taxon>
        <taxon>Craniata</taxon>
        <taxon>Vertebrata</taxon>
        <taxon>Euteleostomi</taxon>
        <taxon>Actinopterygii</taxon>
        <taxon>Neopterygii</taxon>
        <taxon>Teleostei</taxon>
        <taxon>Notacanthiformes</taxon>
        <taxon>Halosauridae</taxon>
        <taxon>Aldrovandia</taxon>
    </lineage>
</organism>
<evidence type="ECO:0000313" key="2">
    <source>
        <dbReference type="Proteomes" id="UP001221898"/>
    </source>
</evidence>
<proteinExistence type="predicted"/>
<comment type="caution">
    <text evidence="1">The sequence shown here is derived from an EMBL/GenBank/DDBJ whole genome shotgun (WGS) entry which is preliminary data.</text>
</comment>
<sequence>MRASEASFAPCQGVRAADLAMKRMLTGGAVKGLTECRPLSRPVQRFALQCDLKLSRPVDMITAVCLASGGAKPEAAPPWIHNCERLKPTECYLVVALSRSQTAAGVASP</sequence>
<dbReference type="EMBL" id="JAINUG010000260">
    <property type="protein sequence ID" value="KAJ8385020.1"/>
    <property type="molecule type" value="Genomic_DNA"/>
</dbReference>
<gene>
    <name evidence="1" type="ORF">AAFF_G00195500</name>
</gene>
<dbReference type="AlphaFoldDB" id="A0AAD7W6A0"/>
<accession>A0AAD7W6A0</accession>
<dbReference type="Proteomes" id="UP001221898">
    <property type="component" value="Unassembled WGS sequence"/>
</dbReference>
<evidence type="ECO:0000313" key="1">
    <source>
        <dbReference type="EMBL" id="KAJ8385020.1"/>
    </source>
</evidence>
<reference evidence="1" key="1">
    <citation type="journal article" date="2023" name="Science">
        <title>Genome structures resolve the early diversification of teleost fishes.</title>
        <authorList>
            <person name="Parey E."/>
            <person name="Louis A."/>
            <person name="Montfort J."/>
            <person name="Bouchez O."/>
            <person name="Roques C."/>
            <person name="Iampietro C."/>
            <person name="Lluch J."/>
            <person name="Castinel A."/>
            <person name="Donnadieu C."/>
            <person name="Desvignes T."/>
            <person name="Floi Bucao C."/>
            <person name="Jouanno E."/>
            <person name="Wen M."/>
            <person name="Mejri S."/>
            <person name="Dirks R."/>
            <person name="Jansen H."/>
            <person name="Henkel C."/>
            <person name="Chen W.J."/>
            <person name="Zahm M."/>
            <person name="Cabau C."/>
            <person name="Klopp C."/>
            <person name="Thompson A.W."/>
            <person name="Robinson-Rechavi M."/>
            <person name="Braasch I."/>
            <person name="Lecointre G."/>
            <person name="Bobe J."/>
            <person name="Postlethwait J.H."/>
            <person name="Berthelot C."/>
            <person name="Roest Crollius H."/>
            <person name="Guiguen Y."/>
        </authorList>
    </citation>
    <scope>NUCLEOTIDE SEQUENCE</scope>
    <source>
        <strain evidence="1">NC1722</strain>
    </source>
</reference>
<keyword evidence="2" id="KW-1185">Reference proteome</keyword>
<name>A0AAD7W6A0_9TELE</name>
<protein>
    <submittedName>
        <fullName evidence="1">Uncharacterized protein</fullName>
    </submittedName>
</protein>